<dbReference type="EMBL" id="CP047476">
    <property type="protein sequence ID" value="QIA65342.1"/>
    <property type="molecule type" value="Genomic_DNA"/>
</dbReference>
<accession>A0A7Z2YFC0</accession>
<dbReference type="KEGG" id="vas:GT360_17520"/>
<keyword evidence="1" id="KW-0732">Signal</keyword>
<organism evidence="2 3">
    <name type="scientific">Vibrio astriarenae</name>
    <dbReference type="NCBI Taxonomy" id="1481923"/>
    <lineage>
        <taxon>Bacteria</taxon>
        <taxon>Pseudomonadati</taxon>
        <taxon>Pseudomonadota</taxon>
        <taxon>Gammaproteobacteria</taxon>
        <taxon>Vibrionales</taxon>
        <taxon>Vibrionaceae</taxon>
        <taxon>Vibrio</taxon>
    </lineage>
</organism>
<evidence type="ECO:0008006" key="4">
    <source>
        <dbReference type="Google" id="ProtNLM"/>
    </source>
</evidence>
<proteinExistence type="predicted"/>
<dbReference type="Proteomes" id="UP000464262">
    <property type="component" value="Chromosome 2"/>
</dbReference>
<dbReference type="RefSeq" id="WP_164650242.1">
    <property type="nucleotide sequence ID" value="NZ_CP047476.1"/>
</dbReference>
<feature type="chain" id="PRO_5031459459" description="Bacterial transcriptional activator domain-containing protein" evidence="1">
    <location>
        <begin position="24"/>
        <end position="388"/>
    </location>
</feature>
<dbReference type="Pfam" id="PF13432">
    <property type="entry name" value="TPR_16"/>
    <property type="match status" value="1"/>
</dbReference>
<evidence type="ECO:0000313" key="2">
    <source>
        <dbReference type="EMBL" id="QIA65342.1"/>
    </source>
</evidence>
<feature type="signal peptide" evidence="1">
    <location>
        <begin position="1"/>
        <end position="23"/>
    </location>
</feature>
<keyword evidence="3" id="KW-1185">Reference proteome</keyword>
<name>A0A7Z2YFC0_9VIBR</name>
<dbReference type="Gene3D" id="1.25.40.10">
    <property type="entry name" value="Tetratricopeptide repeat domain"/>
    <property type="match status" value="2"/>
</dbReference>
<reference evidence="2 3" key="1">
    <citation type="submission" date="2020-01" db="EMBL/GenBank/DDBJ databases">
        <title>Whole genome and functional gene identification of agarase of Vibrio HN897.</title>
        <authorList>
            <person name="Liu Y."/>
            <person name="Zhao Z."/>
        </authorList>
    </citation>
    <scope>NUCLEOTIDE SEQUENCE [LARGE SCALE GENOMIC DNA]</scope>
    <source>
        <strain evidence="2 3">HN897</strain>
    </source>
</reference>
<sequence>MIKRTLIFGLLLFSPMTISTVVAQELSQYSATRVMRANELAQDDKLAEAISLLESIHSSRDYDKAFIDRMLGVFYWQNEQIDLAIEHITAAVSSGLLEDEQAWHTQKMLADLLLGQQSYSSALKYYYPLIDNAPNEKLLQDIRLRVAQSHYQSKEWDNTLKALVELHKIKQPKVSTLSLKLGAELQLERWKAAIPTLKQIINLEPSEAKWWRQLVGMQLRIQDDKGALATLTLAKKQRIELSQTELRLLSQLYAKQGVPEQAARQVAQLDNAKTDLKLLREQATYWQQAKEWNKATYIWLEAAKQEPDYHWNAAQIMLQQQRYKQALSVLEKVPNREEQVALAKTRAFYKLNRLEEAIVQAKRANDIKPSNQAKSWIKYLNQLRRAHS</sequence>
<protein>
    <recommendedName>
        <fullName evidence="4">Bacterial transcriptional activator domain-containing protein</fullName>
    </recommendedName>
</protein>
<evidence type="ECO:0000256" key="1">
    <source>
        <dbReference type="SAM" id="SignalP"/>
    </source>
</evidence>
<dbReference type="SUPFAM" id="SSF48452">
    <property type="entry name" value="TPR-like"/>
    <property type="match status" value="2"/>
</dbReference>
<gene>
    <name evidence="2" type="ORF">GT360_17520</name>
</gene>
<dbReference type="AlphaFoldDB" id="A0A7Z2YFC0"/>
<dbReference type="InterPro" id="IPR011990">
    <property type="entry name" value="TPR-like_helical_dom_sf"/>
</dbReference>
<evidence type="ECO:0000313" key="3">
    <source>
        <dbReference type="Proteomes" id="UP000464262"/>
    </source>
</evidence>